<feature type="binding site" evidence="11">
    <location>
        <position position="260"/>
    </location>
    <ligand>
        <name>Mg(2+)</name>
        <dbReference type="ChEBI" id="CHEBI:18420"/>
    </ligand>
</feature>
<gene>
    <name evidence="12" type="ORF">HNQ92_004889</name>
</gene>
<dbReference type="RefSeq" id="WP_184178142.1">
    <property type="nucleotide sequence ID" value="NZ_JACHGF010000011.1"/>
</dbReference>
<keyword evidence="4 10" id="KW-0808">Transferase</keyword>
<name>A0A840U308_9BACT</name>
<keyword evidence="7 10" id="KW-0460">Magnesium</keyword>
<evidence type="ECO:0000256" key="6">
    <source>
        <dbReference type="ARBA" id="ARBA00022827"/>
    </source>
</evidence>
<protein>
    <recommendedName>
        <fullName evidence="2 10">FAD:protein FMN transferase</fullName>
        <ecNumber evidence="1 10">2.7.1.180</ecNumber>
    </recommendedName>
    <alternativeName>
        <fullName evidence="8 10">Flavin transferase</fullName>
    </alternativeName>
</protein>
<evidence type="ECO:0000256" key="5">
    <source>
        <dbReference type="ARBA" id="ARBA00022723"/>
    </source>
</evidence>
<evidence type="ECO:0000256" key="2">
    <source>
        <dbReference type="ARBA" id="ARBA00016337"/>
    </source>
</evidence>
<comment type="similarity">
    <text evidence="10">Belongs to the ApbE family.</text>
</comment>
<evidence type="ECO:0000313" key="12">
    <source>
        <dbReference type="EMBL" id="MBB5286728.1"/>
    </source>
</evidence>
<evidence type="ECO:0000256" key="4">
    <source>
        <dbReference type="ARBA" id="ARBA00022679"/>
    </source>
</evidence>
<keyword evidence="5 10" id="KW-0479">Metal-binding</keyword>
<accession>A0A840U308</accession>
<evidence type="ECO:0000313" key="13">
    <source>
        <dbReference type="Proteomes" id="UP000557307"/>
    </source>
</evidence>
<dbReference type="Proteomes" id="UP000557307">
    <property type="component" value="Unassembled WGS sequence"/>
</dbReference>
<dbReference type="PANTHER" id="PTHR30040">
    <property type="entry name" value="THIAMINE BIOSYNTHESIS LIPOPROTEIN APBE"/>
    <property type="match status" value="1"/>
</dbReference>
<dbReference type="InterPro" id="IPR024932">
    <property type="entry name" value="ApbE"/>
</dbReference>
<evidence type="ECO:0000256" key="1">
    <source>
        <dbReference type="ARBA" id="ARBA00011955"/>
    </source>
</evidence>
<dbReference type="InterPro" id="IPR003374">
    <property type="entry name" value="ApbE-like_sf"/>
</dbReference>
<dbReference type="SUPFAM" id="SSF143631">
    <property type="entry name" value="ApbE-like"/>
    <property type="match status" value="1"/>
</dbReference>
<evidence type="ECO:0000256" key="10">
    <source>
        <dbReference type="PIRNR" id="PIRNR006268"/>
    </source>
</evidence>
<evidence type="ECO:0000256" key="3">
    <source>
        <dbReference type="ARBA" id="ARBA00022630"/>
    </source>
</evidence>
<dbReference type="EC" id="2.7.1.180" evidence="1 10"/>
<dbReference type="PIRSF" id="PIRSF006268">
    <property type="entry name" value="ApbE"/>
    <property type="match status" value="1"/>
</dbReference>
<feature type="binding site" evidence="11">
    <location>
        <position position="256"/>
    </location>
    <ligand>
        <name>Mg(2+)</name>
        <dbReference type="ChEBI" id="CHEBI:18420"/>
    </ligand>
</feature>
<comment type="caution">
    <text evidence="12">The sequence shown here is derived from an EMBL/GenBank/DDBJ whole genome shotgun (WGS) entry which is preliminary data.</text>
</comment>
<evidence type="ECO:0000256" key="7">
    <source>
        <dbReference type="ARBA" id="ARBA00022842"/>
    </source>
</evidence>
<comment type="cofactor">
    <cofactor evidence="11">
        <name>Mg(2+)</name>
        <dbReference type="ChEBI" id="CHEBI:18420"/>
    </cofactor>
    <cofactor evidence="11">
        <name>Mn(2+)</name>
        <dbReference type="ChEBI" id="CHEBI:29035"/>
    </cofactor>
    <text evidence="11">Magnesium. Can also use manganese.</text>
</comment>
<dbReference type="GO" id="GO:0046872">
    <property type="term" value="F:metal ion binding"/>
    <property type="evidence" value="ECO:0007669"/>
    <property type="project" value="UniProtKB-UniRule"/>
</dbReference>
<dbReference type="EMBL" id="JACHGF010000011">
    <property type="protein sequence ID" value="MBB5286728.1"/>
    <property type="molecule type" value="Genomic_DNA"/>
</dbReference>
<dbReference type="AlphaFoldDB" id="A0A840U308"/>
<keyword evidence="3 10" id="KW-0285">Flavoprotein</keyword>
<evidence type="ECO:0000256" key="8">
    <source>
        <dbReference type="ARBA" id="ARBA00031306"/>
    </source>
</evidence>
<dbReference type="Pfam" id="PF02424">
    <property type="entry name" value="ApbE"/>
    <property type="match status" value="1"/>
</dbReference>
<dbReference type="GO" id="GO:0016740">
    <property type="term" value="F:transferase activity"/>
    <property type="evidence" value="ECO:0007669"/>
    <property type="project" value="UniProtKB-UniRule"/>
</dbReference>
<reference evidence="12 13" key="1">
    <citation type="submission" date="2020-08" db="EMBL/GenBank/DDBJ databases">
        <title>Genomic Encyclopedia of Type Strains, Phase IV (KMG-IV): sequencing the most valuable type-strain genomes for metagenomic binning, comparative biology and taxonomic classification.</title>
        <authorList>
            <person name="Goeker M."/>
        </authorList>
    </citation>
    <scope>NUCLEOTIDE SEQUENCE [LARGE SCALE GENOMIC DNA]</scope>
    <source>
        <strain evidence="12 13">DSM 105074</strain>
    </source>
</reference>
<evidence type="ECO:0000256" key="9">
    <source>
        <dbReference type="ARBA" id="ARBA00048540"/>
    </source>
</evidence>
<dbReference type="PANTHER" id="PTHR30040:SF2">
    <property type="entry name" value="FAD:PROTEIN FMN TRANSFERASE"/>
    <property type="match status" value="1"/>
</dbReference>
<proteinExistence type="inferred from homology"/>
<keyword evidence="6 10" id="KW-0274">FAD</keyword>
<keyword evidence="13" id="KW-1185">Reference proteome</keyword>
<evidence type="ECO:0000256" key="11">
    <source>
        <dbReference type="PIRSR" id="PIRSR006268-2"/>
    </source>
</evidence>
<sequence>MGSPFRLVFYASSDSLAQAGAERAFRRIEALNDVLSDYRDGSEINRLSAQAGTGEWVPVSQDLGEVLRLARTLSARTQGTFDPTVGPAVQLWRRAMRRGTFPAQTEIRALRRKIGYRYLHVDSTRQRVRLLRKGMRLDVGGIGKGYAADEAVALLREMGIRSVLVDAGGDLTLGDPPPGQAGWTITVESGTEPDPRSSTTQILTLANVGVATSGANYRYLEYRGKRYSHIVNPRTGVGLLYHVRTTVIAEDGTQADALATALSVAGIRRGKKLLKRFPSARVWVLEMKEEKVRSWKTL</sequence>
<keyword evidence="12" id="KW-0449">Lipoprotein</keyword>
<comment type="catalytic activity">
    <reaction evidence="9 10">
        <text>L-threonyl-[protein] + FAD = FMN-L-threonyl-[protein] + AMP + H(+)</text>
        <dbReference type="Rhea" id="RHEA:36847"/>
        <dbReference type="Rhea" id="RHEA-COMP:11060"/>
        <dbReference type="Rhea" id="RHEA-COMP:11061"/>
        <dbReference type="ChEBI" id="CHEBI:15378"/>
        <dbReference type="ChEBI" id="CHEBI:30013"/>
        <dbReference type="ChEBI" id="CHEBI:57692"/>
        <dbReference type="ChEBI" id="CHEBI:74257"/>
        <dbReference type="ChEBI" id="CHEBI:456215"/>
        <dbReference type="EC" id="2.7.1.180"/>
    </reaction>
</comment>
<feature type="binding site" evidence="11">
    <location>
        <position position="141"/>
    </location>
    <ligand>
        <name>Mg(2+)</name>
        <dbReference type="ChEBI" id="CHEBI:18420"/>
    </ligand>
</feature>
<organism evidence="12 13">
    <name type="scientific">Rhabdobacter roseus</name>
    <dbReference type="NCBI Taxonomy" id="1655419"/>
    <lineage>
        <taxon>Bacteria</taxon>
        <taxon>Pseudomonadati</taxon>
        <taxon>Bacteroidota</taxon>
        <taxon>Cytophagia</taxon>
        <taxon>Cytophagales</taxon>
        <taxon>Cytophagaceae</taxon>
        <taxon>Rhabdobacter</taxon>
    </lineage>
</organism>
<dbReference type="Gene3D" id="3.10.520.10">
    <property type="entry name" value="ApbE-like domains"/>
    <property type="match status" value="1"/>
</dbReference>